<evidence type="ECO:0000313" key="1">
    <source>
        <dbReference type="EMBL" id="KAB1231240.1"/>
    </source>
</evidence>
<accession>A0A5N4BS87</accession>
<comment type="caution">
    <text evidence="1">The sequence shown here is derived from an EMBL/GenBank/DDBJ whole genome shotgun (WGS) entry which is preliminary data.</text>
</comment>
<name>A0A5N4BS87_9FLAO</name>
<dbReference type="RefSeq" id="WP_152289724.1">
    <property type="nucleotide sequence ID" value="NZ_VTPV01000004.1"/>
</dbReference>
<sequence length="457" mass="53826">MKNSLLVFMFLIITVLIPGQKPILHIKYSEPLNVFIFLKKLSTHRGDNPFKTVFKNSKFNTIKYQELIIKFDNLKLDYTFQFYGYPYGSKFPGMTEALLKKNLIAASSLKEFKLSSTGLLPNNSINELVIMLSEFTPIYNELIYNPNKTKFENQIKDISNYVIDQDISEYFEIGLTFYNSNWDYSIPFEVVFYPLPDSQGFTAEAFYNNAVCAIQNDFDDFNLLVSVMLHEAFHIIYDEQSVNLKKDIYSYFKENTSKYSTYAYLLLNESLATALGNGYVYESLIKKPDTTDWYNRKYINLMAKKIYPIVKEYIIKKKSIDKEFIDEYIRLYEKDYPNWINEPDNTMTYRYIMTENEKDLDIFSTYFPYCSMSEEEDRITEAGIEKMKATPLSKVIIVSKNNKIHLNLIKKKFTELKNWNYKAEKEFVYNVLLNDKTQLYIINQLTTPTEGLIKNLP</sequence>
<evidence type="ECO:0000313" key="2">
    <source>
        <dbReference type="Proteomes" id="UP000326384"/>
    </source>
</evidence>
<evidence type="ECO:0008006" key="3">
    <source>
        <dbReference type="Google" id="ProtNLM"/>
    </source>
</evidence>
<proteinExistence type="predicted"/>
<dbReference type="Proteomes" id="UP000326384">
    <property type="component" value="Unassembled WGS sequence"/>
</dbReference>
<protein>
    <recommendedName>
        <fullName evidence="3">DUF4932 domain-containing protein</fullName>
    </recommendedName>
</protein>
<keyword evidence="2" id="KW-1185">Reference proteome</keyword>
<gene>
    <name evidence="1" type="ORF">F8D52_09240</name>
</gene>
<reference evidence="1 2" key="1">
    <citation type="journal article" date="2019" name="Stand. Genomic Sci.">
        <title>Draft Whole-Genome Sequence of a Novel Chryseobacterium viscerum Strain Isolated from Fresh Water at Dripping Springs, New Mexico.</title>
        <authorList>
            <person name="Kyndt J.A."/>
            <person name="Moore T.C."/>
        </authorList>
    </citation>
    <scope>NUCLEOTIDE SEQUENCE [LARGE SCALE GENOMIC DNA]</scope>
    <source>
        <strain evidence="1 2">DPS</strain>
    </source>
</reference>
<organism evidence="1 2">
    <name type="scientific">Chryseobacterium viscerum</name>
    <dbReference type="NCBI Taxonomy" id="1037377"/>
    <lineage>
        <taxon>Bacteria</taxon>
        <taxon>Pseudomonadati</taxon>
        <taxon>Bacteroidota</taxon>
        <taxon>Flavobacteriia</taxon>
        <taxon>Flavobacteriales</taxon>
        <taxon>Weeksellaceae</taxon>
        <taxon>Chryseobacterium group</taxon>
        <taxon>Chryseobacterium</taxon>
    </lineage>
</organism>
<dbReference type="EMBL" id="VTPV01000004">
    <property type="protein sequence ID" value="KAB1231240.1"/>
    <property type="molecule type" value="Genomic_DNA"/>
</dbReference>